<protein>
    <submittedName>
        <fullName evidence="1">SNF2 family N-terminal domain-containing protein</fullName>
    </submittedName>
</protein>
<evidence type="ECO:0000313" key="1">
    <source>
        <dbReference type="EMBL" id="KAI6082904.1"/>
    </source>
</evidence>
<keyword evidence="2" id="KW-1185">Reference proteome</keyword>
<sequence>MNQNNLNFLKRPWQFEDYHGSLNLESSDTSSMLLDQSSWNDWHPNSEGPIETVDQNGYLPFPSTPLIHNYEVNSGDGSVIMPSAIEAPRIDTCFGAIPGVHTRLRSQPPGILNEPTQSFCICSDGAYYGLSTRPSEVPFSVFNKKTCEVLRQLLSLWQLRLEAHAQTKDLRAIKVSRQQEKSPSIVVDINVYGAREDSSEVGRKLFSFGITLQQPLSRPADTTYYNPHFLHTQELFGQHVTETPFLPLGVETSTTASREHSLPEIPRPQLDTVTEVNSILNSLSHHSVLHKQTKVNGLKTTLKDHQMEAIDFILRRETDSLPPELALWKEVELDTGDIIYQHIISGTRRENPAESKGGILADEMGLGKTMVALSIIAASLNRASEFASESHRPDEEQANQQCSKATLVIVPSSLVIDTWVDEIHKHIYPGYLLYHKYHGPRREDDTNKLLSCDIVLTTYATVAMEMSNGRNILRNVEWFRIILDEAHEIRNRTTKQFQVVVNLVAQYRWCLTGTPIQNSLDDLGALVTFAKIPLLENPATFRRFIVNHSHAETRGRFKNLRILLGSICLRRTKDIVGLSDPIQQTRRLEFTPSEREEYNNLLSICRTRIDMSVSSDQKKLNSAMLQSLLQLRLFCNHRHVKHASWSSSVDTDEILAYLQQNDQTSCAYCSHAIYSINNSPDTDGGSILPCGSHLACRDCKIQHSSNHQSCPLCTSDVNYTGINDLIRNLVPGTTALGKAHQGPEYPSKLIAFLGDIQRHGSCKSIVFSSWKKTLDLVGEFLKNKGLKHYYIHGALPLPERQRILHGFKSQGGANILLMTLGTGAVGLNLAVATRIYLLEPQWNPSVEKQAFGRAIRLGQTEQVTIIRYIMKDTVEDSNVLSRQMNKLRLASSGFEQQSRGHQSDRIEALRMHFGLPESTTRVNRSRQT</sequence>
<dbReference type="Proteomes" id="UP001497680">
    <property type="component" value="Unassembled WGS sequence"/>
</dbReference>
<dbReference type="EMBL" id="MU394361">
    <property type="protein sequence ID" value="KAI6082904.1"/>
    <property type="molecule type" value="Genomic_DNA"/>
</dbReference>
<reference evidence="1 2" key="1">
    <citation type="journal article" date="2022" name="New Phytol.">
        <title>Ecological generalism drives hyperdiversity of secondary metabolite gene clusters in xylarialean endophytes.</title>
        <authorList>
            <person name="Franco M.E.E."/>
            <person name="Wisecaver J.H."/>
            <person name="Arnold A.E."/>
            <person name="Ju Y.M."/>
            <person name="Slot J.C."/>
            <person name="Ahrendt S."/>
            <person name="Moore L.P."/>
            <person name="Eastman K.E."/>
            <person name="Scott K."/>
            <person name="Konkel Z."/>
            <person name="Mondo S.J."/>
            <person name="Kuo A."/>
            <person name="Hayes R.D."/>
            <person name="Haridas S."/>
            <person name="Andreopoulos B."/>
            <person name="Riley R."/>
            <person name="LaButti K."/>
            <person name="Pangilinan J."/>
            <person name="Lipzen A."/>
            <person name="Amirebrahimi M."/>
            <person name="Yan J."/>
            <person name="Adam C."/>
            <person name="Keymanesh K."/>
            <person name="Ng V."/>
            <person name="Louie K."/>
            <person name="Northen T."/>
            <person name="Drula E."/>
            <person name="Henrissat B."/>
            <person name="Hsieh H.M."/>
            <person name="Youens-Clark K."/>
            <person name="Lutzoni F."/>
            <person name="Miadlikowska J."/>
            <person name="Eastwood D.C."/>
            <person name="Hamelin R.C."/>
            <person name="Grigoriev I.V."/>
            <person name="U'Ren J.M."/>
        </authorList>
    </citation>
    <scope>NUCLEOTIDE SEQUENCE [LARGE SCALE GENOMIC DNA]</scope>
    <source>
        <strain evidence="1 2">ER1909</strain>
    </source>
</reference>
<comment type="caution">
    <text evidence="1">The sequence shown here is derived from an EMBL/GenBank/DDBJ whole genome shotgun (WGS) entry which is preliminary data.</text>
</comment>
<accession>A0ACC0CR91</accession>
<gene>
    <name evidence="1" type="ORF">F4821DRAFT_246026</name>
</gene>
<organism evidence="1 2">
    <name type="scientific">Hypoxylon rubiginosum</name>
    <dbReference type="NCBI Taxonomy" id="110542"/>
    <lineage>
        <taxon>Eukaryota</taxon>
        <taxon>Fungi</taxon>
        <taxon>Dikarya</taxon>
        <taxon>Ascomycota</taxon>
        <taxon>Pezizomycotina</taxon>
        <taxon>Sordariomycetes</taxon>
        <taxon>Xylariomycetidae</taxon>
        <taxon>Xylariales</taxon>
        <taxon>Hypoxylaceae</taxon>
        <taxon>Hypoxylon</taxon>
    </lineage>
</organism>
<proteinExistence type="predicted"/>
<name>A0ACC0CR91_9PEZI</name>
<evidence type="ECO:0000313" key="2">
    <source>
        <dbReference type="Proteomes" id="UP001497680"/>
    </source>
</evidence>